<sequence length="258" mass="27982">MGRTSRTPRIAASLLLAGLTASSLPALAQQALSERLITLRGEVEQLNSELELLREEQRTVLAGLNAQRAELSASVDRQQLLARDAEAKRDAALEESTARGAEAGSLSPALFSAIDQLINQIRGGLPFKIEERVAALEALRGQINNGSMPPARAANRLWAFYEDELRLTRETGLHNQTMEVGGERVLAEVVKVGSMALYFRTPDGRFGQAVRGGNGWQFVVAEPADAQRQIADLFEAQRKQIKQGLFTLPQLAVAGGGR</sequence>
<feature type="coiled-coil region" evidence="1">
    <location>
        <begin position="29"/>
        <end position="95"/>
    </location>
</feature>
<evidence type="ECO:0000313" key="3">
    <source>
        <dbReference type="EMBL" id="MCK7592526.1"/>
    </source>
</evidence>
<keyword evidence="4" id="KW-1185">Reference proteome</keyword>
<organism evidence="3 4">
    <name type="scientific">Pseudomarimonas salicorniae</name>
    <dbReference type="NCBI Taxonomy" id="2933270"/>
    <lineage>
        <taxon>Bacteria</taxon>
        <taxon>Pseudomonadati</taxon>
        <taxon>Pseudomonadota</taxon>
        <taxon>Gammaproteobacteria</taxon>
        <taxon>Lysobacterales</taxon>
        <taxon>Lysobacteraceae</taxon>
        <taxon>Pseudomarimonas</taxon>
    </lineage>
</organism>
<dbReference type="InterPro" id="IPR016866">
    <property type="entry name" value="UCP028069"/>
</dbReference>
<reference evidence="3" key="1">
    <citation type="submission" date="2022-04" db="EMBL/GenBank/DDBJ databases">
        <title>Lysobacter sp. CAU 1642 isolated from sea sand.</title>
        <authorList>
            <person name="Kim W."/>
        </authorList>
    </citation>
    <scope>NUCLEOTIDE SEQUENCE</scope>
    <source>
        <strain evidence="3">CAU 1642</strain>
    </source>
</reference>
<evidence type="ECO:0000313" key="4">
    <source>
        <dbReference type="Proteomes" id="UP001431449"/>
    </source>
</evidence>
<dbReference type="Proteomes" id="UP001431449">
    <property type="component" value="Unassembled WGS sequence"/>
</dbReference>
<name>A0ABT0GD99_9GAMM</name>
<feature type="signal peptide" evidence="2">
    <location>
        <begin position="1"/>
        <end position="28"/>
    </location>
</feature>
<evidence type="ECO:0000256" key="2">
    <source>
        <dbReference type="SAM" id="SignalP"/>
    </source>
</evidence>
<accession>A0ABT0GD99</accession>
<dbReference type="RefSeq" id="WP_248204719.1">
    <property type="nucleotide sequence ID" value="NZ_JALNMH010000001.1"/>
</dbReference>
<evidence type="ECO:0000256" key="1">
    <source>
        <dbReference type="SAM" id="Coils"/>
    </source>
</evidence>
<dbReference type="EMBL" id="JALNMH010000001">
    <property type="protein sequence ID" value="MCK7592526.1"/>
    <property type="molecule type" value="Genomic_DNA"/>
</dbReference>
<proteinExistence type="predicted"/>
<feature type="chain" id="PRO_5045563038" evidence="2">
    <location>
        <begin position="29"/>
        <end position="258"/>
    </location>
</feature>
<keyword evidence="1" id="KW-0175">Coiled coil</keyword>
<comment type="caution">
    <text evidence="3">The sequence shown here is derived from an EMBL/GenBank/DDBJ whole genome shotgun (WGS) entry which is preliminary data.</text>
</comment>
<gene>
    <name evidence="3" type="ORF">M0G41_02455</name>
</gene>
<keyword evidence="2" id="KW-0732">Signal</keyword>
<protein>
    <submittedName>
        <fullName evidence="3">DUF3450 domain-containing protein</fullName>
    </submittedName>
</protein>
<dbReference type="Pfam" id="PF11932">
    <property type="entry name" value="DUF3450"/>
    <property type="match status" value="1"/>
</dbReference>